<protein>
    <submittedName>
        <fullName evidence="4">Putative oxidoreductase ORF5 in fasciation locus</fullName>
    </submittedName>
</protein>
<evidence type="ECO:0000313" key="4">
    <source>
        <dbReference type="EMBL" id="QDU19401.1"/>
    </source>
</evidence>
<sequence length="500" mass="54645">MSPAPRSRVRRAVRWALLLAAVAAVGCCAQPAFLWVGAWVRDKPVTEAVPPGFADDASRMNRTAVAEVWPVPADPAAAEAQLRDLLRRAHEQKLHVSIAGARHSMGGHTIAADGVVVDMLPFKRLELDAGRNVLRAGAGARWSEVIPFLDAHGLSVAVMQSNNDFSVGGSLSVNCHGWQHDKPPIASTVESFRLMTADGTVHRCSRTENAELFRHALGGYGLFGVILDAELRVVPNERYTPASEVVATDRYVERLRVVATDAGMVQGRLCVVPGDDFLRKAVLTAWRRAPCGRAEIPVLNAAGFAGLRRQVFRAQIGSDAGKAVRWRAETAVAERLAGAFFSRNQLLNEGAEVYQERNADRTDILHEYFVPPDRLETFLAAAREVIPRHGADLMNVTVRTVSEDTDTALRYADRDLVALVMLFNQGRDPASDERDAAATRELVDAALAAGGRYYLPYRPHPTPAQFAAAYPGAAAFFACRQRHDPAGVFRNRFADKYAPR</sequence>
<dbReference type="InterPro" id="IPR006094">
    <property type="entry name" value="Oxid_FAD_bind_N"/>
</dbReference>
<dbReference type="AlphaFoldDB" id="A0A517XPG2"/>
<dbReference type="InterPro" id="IPR010031">
    <property type="entry name" value="FAD_lactone_oxidase-like"/>
</dbReference>
<organism evidence="4 5">
    <name type="scientific">Urbifossiella limnaea</name>
    <dbReference type="NCBI Taxonomy" id="2528023"/>
    <lineage>
        <taxon>Bacteria</taxon>
        <taxon>Pseudomonadati</taxon>
        <taxon>Planctomycetota</taxon>
        <taxon>Planctomycetia</taxon>
        <taxon>Gemmatales</taxon>
        <taxon>Gemmataceae</taxon>
        <taxon>Urbifossiella</taxon>
    </lineage>
</organism>
<dbReference type="PROSITE" id="PS51257">
    <property type="entry name" value="PROKAR_LIPOPROTEIN"/>
    <property type="match status" value="1"/>
</dbReference>
<dbReference type="InterPro" id="IPR016166">
    <property type="entry name" value="FAD-bd_PCMH"/>
</dbReference>
<dbReference type="InterPro" id="IPR016169">
    <property type="entry name" value="FAD-bd_PCMH_sub2"/>
</dbReference>
<keyword evidence="2" id="KW-0274">FAD</keyword>
<dbReference type="RefSeq" id="WP_145235367.1">
    <property type="nucleotide sequence ID" value="NZ_CP036273.1"/>
</dbReference>
<keyword evidence="5" id="KW-1185">Reference proteome</keyword>
<dbReference type="SUPFAM" id="SSF56176">
    <property type="entry name" value="FAD-binding/transporter-associated domain-like"/>
    <property type="match status" value="1"/>
</dbReference>
<dbReference type="Gene3D" id="1.10.45.10">
    <property type="entry name" value="Vanillyl-alcohol Oxidase, Chain A, domain 4"/>
    <property type="match status" value="1"/>
</dbReference>
<dbReference type="InterPro" id="IPR016171">
    <property type="entry name" value="Vanillyl_alc_oxidase_C-sub2"/>
</dbReference>
<keyword evidence="1" id="KW-0285">Flavoprotein</keyword>
<dbReference type="PANTHER" id="PTHR43762">
    <property type="entry name" value="L-GULONOLACTONE OXIDASE"/>
    <property type="match status" value="1"/>
</dbReference>
<reference evidence="4 5" key="1">
    <citation type="submission" date="2019-02" db="EMBL/GenBank/DDBJ databases">
        <title>Deep-cultivation of Planctomycetes and their phenomic and genomic characterization uncovers novel biology.</title>
        <authorList>
            <person name="Wiegand S."/>
            <person name="Jogler M."/>
            <person name="Boedeker C."/>
            <person name="Pinto D."/>
            <person name="Vollmers J."/>
            <person name="Rivas-Marin E."/>
            <person name="Kohn T."/>
            <person name="Peeters S.H."/>
            <person name="Heuer A."/>
            <person name="Rast P."/>
            <person name="Oberbeckmann S."/>
            <person name="Bunk B."/>
            <person name="Jeske O."/>
            <person name="Meyerdierks A."/>
            <person name="Storesund J.E."/>
            <person name="Kallscheuer N."/>
            <person name="Luecker S."/>
            <person name="Lage O.M."/>
            <person name="Pohl T."/>
            <person name="Merkel B.J."/>
            <person name="Hornburger P."/>
            <person name="Mueller R.-W."/>
            <person name="Bruemmer F."/>
            <person name="Labrenz M."/>
            <person name="Spormann A.M."/>
            <person name="Op den Camp H."/>
            <person name="Overmann J."/>
            <person name="Amann R."/>
            <person name="Jetten M.S.M."/>
            <person name="Mascher T."/>
            <person name="Medema M.H."/>
            <person name="Devos D.P."/>
            <person name="Kaster A.-K."/>
            <person name="Ovreas L."/>
            <person name="Rohde M."/>
            <person name="Galperin M.Y."/>
            <person name="Jogler C."/>
        </authorList>
    </citation>
    <scope>NUCLEOTIDE SEQUENCE [LARGE SCALE GENOMIC DNA]</scope>
    <source>
        <strain evidence="4 5">ETA_A1</strain>
    </source>
</reference>
<dbReference type="PANTHER" id="PTHR43762:SF1">
    <property type="entry name" value="D-ARABINONO-1,4-LACTONE OXIDASE"/>
    <property type="match status" value="1"/>
</dbReference>
<dbReference type="InterPro" id="IPR036318">
    <property type="entry name" value="FAD-bd_PCMH-like_sf"/>
</dbReference>
<dbReference type="SUPFAM" id="SSF55103">
    <property type="entry name" value="FAD-linked oxidases, C-terminal domain"/>
    <property type="match status" value="1"/>
</dbReference>
<evidence type="ECO:0000259" key="3">
    <source>
        <dbReference type="PROSITE" id="PS51387"/>
    </source>
</evidence>
<dbReference type="Pfam" id="PF01565">
    <property type="entry name" value="FAD_binding_4"/>
    <property type="match status" value="1"/>
</dbReference>
<dbReference type="InterPro" id="IPR016164">
    <property type="entry name" value="FAD-linked_Oxase-like_C"/>
</dbReference>
<dbReference type="PROSITE" id="PS51387">
    <property type="entry name" value="FAD_PCMH"/>
    <property type="match status" value="1"/>
</dbReference>
<name>A0A517XPG2_9BACT</name>
<dbReference type="KEGG" id="uli:ETAA1_13250"/>
<evidence type="ECO:0000256" key="1">
    <source>
        <dbReference type="ARBA" id="ARBA00022630"/>
    </source>
</evidence>
<evidence type="ECO:0000313" key="5">
    <source>
        <dbReference type="Proteomes" id="UP000319576"/>
    </source>
</evidence>
<dbReference type="GO" id="GO:0071949">
    <property type="term" value="F:FAD binding"/>
    <property type="evidence" value="ECO:0007669"/>
    <property type="project" value="InterPro"/>
</dbReference>
<evidence type="ECO:0000256" key="2">
    <source>
        <dbReference type="ARBA" id="ARBA00022827"/>
    </source>
</evidence>
<dbReference type="GO" id="GO:0016899">
    <property type="term" value="F:oxidoreductase activity, acting on the CH-OH group of donors, oxygen as acceptor"/>
    <property type="evidence" value="ECO:0007669"/>
    <property type="project" value="InterPro"/>
</dbReference>
<dbReference type="Gene3D" id="3.30.465.10">
    <property type="match status" value="1"/>
</dbReference>
<dbReference type="EMBL" id="CP036273">
    <property type="protein sequence ID" value="QDU19401.1"/>
    <property type="molecule type" value="Genomic_DNA"/>
</dbReference>
<accession>A0A517XPG2</accession>
<dbReference type="OrthoDB" id="9768764at2"/>
<gene>
    <name evidence="4" type="primary">fas5</name>
    <name evidence="4" type="ORF">ETAA1_13250</name>
</gene>
<feature type="domain" description="FAD-binding PCMH-type" evidence="3">
    <location>
        <begin position="60"/>
        <end position="236"/>
    </location>
</feature>
<proteinExistence type="predicted"/>
<dbReference type="Proteomes" id="UP000319576">
    <property type="component" value="Chromosome"/>
</dbReference>